<dbReference type="Gene3D" id="3.90.190.20">
    <property type="entry name" value="Mur ligase, C-terminal domain"/>
    <property type="match status" value="1"/>
</dbReference>
<comment type="subcellular location">
    <subcellularLocation>
        <location evidence="1 7 8">Cytoplasm</location>
    </subcellularLocation>
</comment>
<evidence type="ECO:0000256" key="6">
    <source>
        <dbReference type="ARBA" id="ARBA00022840"/>
    </source>
</evidence>
<comment type="pathway">
    <text evidence="2 7 8">Cell wall biogenesis; peptidoglycan biosynthesis.</text>
</comment>
<dbReference type="SUPFAM" id="SSF53623">
    <property type="entry name" value="MurD-like peptide ligases, catalytic domain"/>
    <property type="match status" value="1"/>
</dbReference>
<keyword evidence="7 8" id="KW-0961">Cell wall biogenesis/degradation</keyword>
<dbReference type="Gene3D" id="3.40.1190.10">
    <property type="entry name" value="Mur-like, catalytic domain"/>
    <property type="match status" value="1"/>
</dbReference>
<dbReference type="InterPro" id="IPR036565">
    <property type="entry name" value="Mur-like_cat_sf"/>
</dbReference>
<dbReference type="InterPro" id="IPR036615">
    <property type="entry name" value="Mur_ligase_C_dom_sf"/>
</dbReference>
<dbReference type="InterPro" id="IPR013221">
    <property type="entry name" value="Mur_ligase_cen"/>
</dbReference>
<keyword evidence="7 8" id="KW-0573">Peptidoglycan synthesis</keyword>
<feature type="domain" description="Mur ligase C-terminal" evidence="9">
    <location>
        <begin position="310"/>
        <end position="427"/>
    </location>
</feature>
<dbReference type="Proteomes" id="UP001595617">
    <property type="component" value="Unassembled WGS sequence"/>
</dbReference>
<dbReference type="HAMAP" id="MF_00639">
    <property type="entry name" value="MurD"/>
    <property type="match status" value="1"/>
</dbReference>
<dbReference type="InterPro" id="IPR005762">
    <property type="entry name" value="MurD"/>
</dbReference>
<dbReference type="Pfam" id="PF21799">
    <property type="entry name" value="MurD-like_N"/>
    <property type="match status" value="1"/>
</dbReference>
<evidence type="ECO:0000256" key="2">
    <source>
        <dbReference type="ARBA" id="ARBA00004752"/>
    </source>
</evidence>
<dbReference type="SUPFAM" id="SSF51984">
    <property type="entry name" value="MurCD N-terminal domain"/>
    <property type="match status" value="1"/>
</dbReference>
<evidence type="ECO:0000256" key="8">
    <source>
        <dbReference type="RuleBase" id="RU003664"/>
    </source>
</evidence>
<evidence type="ECO:0000256" key="4">
    <source>
        <dbReference type="ARBA" id="ARBA00022598"/>
    </source>
</evidence>
<evidence type="ECO:0000259" key="9">
    <source>
        <dbReference type="Pfam" id="PF02875"/>
    </source>
</evidence>
<dbReference type="PANTHER" id="PTHR43692:SF1">
    <property type="entry name" value="UDP-N-ACETYLMURAMOYLALANINE--D-GLUTAMATE LIGASE"/>
    <property type="match status" value="1"/>
</dbReference>
<sequence>MATQLISTDTQRVVIGLGKTGYSMATWLAEQGLTFRVIDTRTAPPYAAQFVAEQPQVEVCLGRWQADWMNSANELYVSPGVALAEPVIAEAIARGARVVSDIGLYARQSTAPIIAVTGSNGKSTVVTLLGEVARHLGINAAVAGNIGKPVLDLLHEPHDIAILELSSFQLEMIDELNAQVAMVLNISPDHMDRYPDFAAYRLAKHRIFNGCESLVVNADDVLTQPLMSSKRPFQAYSLQRKDMGMLYGESNPHGVRIFDGLEERMAWDALRIKGRHNLQNILAVVSVAKLMGWPMPEVAQAIGQFKGLPHRTEWVAEHEGITYVNDSKGTNVGATIAAIEGLASDCAGRMHVLLGGDSKSADFSALAKTCAVQGVSAYTYGRDGARIASVCTAAGVPTDSVTTMVEALAAARNKATSGDWVILSPACASFDQFTNFEARGDAFVAAVETLLAGGES</sequence>
<keyword evidence="7 8" id="KW-0131">Cell cycle</keyword>
<evidence type="ECO:0000256" key="1">
    <source>
        <dbReference type="ARBA" id="ARBA00004496"/>
    </source>
</evidence>
<dbReference type="EC" id="6.3.2.9" evidence="7 8"/>
<keyword evidence="7 8" id="KW-0132">Cell division</keyword>
<dbReference type="RefSeq" id="WP_380694479.1">
    <property type="nucleotide sequence ID" value="NZ_JBHRYR010000002.1"/>
</dbReference>
<keyword evidence="5 7" id="KW-0547">Nucleotide-binding</keyword>
<comment type="similarity">
    <text evidence="7">Belongs to the MurCDEF family.</text>
</comment>
<feature type="binding site" evidence="7">
    <location>
        <begin position="118"/>
        <end position="124"/>
    </location>
    <ligand>
        <name>ATP</name>
        <dbReference type="ChEBI" id="CHEBI:30616"/>
    </ligand>
</feature>
<comment type="catalytic activity">
    <reaction evidence="7 8">
        <text>UDP-N-acetyl-alpha-D-muramoyl-L-alanine + D-glutamate + ATP = UDP-N-acetyl-alpha-D-muramoyl-L-alanyl-D-glutamate + ADP + phosphate + H(+)</text>
        <dbReference type="Rhea" id="RHEA:16429"/>
        <dbReference type="ChEBI" id="CHEBI:15378"/>
        <dbReference type="ChEBI" id="CHEBI:29986"/>
        <dbReference type="ChEBI" id="CHEBI:30616"/>
        <dbReference type="ChEBI" id="CHEBI:43474"/>
        <dbReference type="ChEBI" id="CHEBI:83898"/>
        <dbReference type="ChEBI" id="CHEBI:83900"/>
        <dbReference type="ChEBI" id="CHEBI:456216"/>
        <dbReference type="EC" id="6.3.2.9"/>
    </reaction>
</comment>
<dbReference type="Pfam" id="PF02875">
    <property type="entry name" value="Mur_ligase_C"/>
    <property type="match status" value="1"/>
</dbReference>
<keyword evidence="3 7" id="KW-0963">Cytoplasm</keyword>
<dbReference type="PANTHER" id="PTHR43692">
    <property type="entry name" value="UDP-N-ACETYLMURAMOYLALANINE--D-GLUTAMATE LIGASE"/>
    <property type="match status" value="1"/>
</dbReference>
<comment type="caution">
    <text evidence="11">The sequence shown here is derived from an EMBL/GenBank/DDBJ whole genome shotgun (WGS) entry which is preliminary data.</text>
</comment>
<dbReference type="Pfam" id="PF08245">
    <property type="entry name" value="Mur_ligase_M"/>
    <property type="match status" value="1"/>
</dbReference>
<keyword evidence="7 8" id="KW-0133">Cell shape</keyword>
<name>A0ABV7ZV13_9GAMM</name>
<dbReference type="EMBL" id="JBHRYR010000002">
    <property type="protein sequence ID" value="MFC3852393.1"/>
    <property type="molecule type" value="Genomic_DNA"/>
</dbReference>
<evidence type="ECO:0000313" key="12">
    <source>
        <dbReference type="Proteomes" id="UP001595617"/>
    </source>
</evidence>
<gene>
    <name evidence="7 11" type="primary">murD</name>
    <name evidence="11" type="ORF">ACFOOG_06055</name>
</gene>
<dbReference type="InterPro" id="IPR004101">
    <property type="entry name" value="Mur_ligase_C"/>
</dbReference>
<dbReference type="SUPFAM" id="SSF53244">
    <property type="entry name" value="MurD-like peptide ligases, peptide-binding domain"/>
    <property type="match status" value="1"/>
</dbReference>
<reference evidence="12" key="1">
    <citation type="journal article" date="2019" name="Int. J. Syst. Evol. Microbiol.">
        <title>The Global Catalogue of Microorganisms (GCM) 10K type strain sequencing project: providing services to taxonomists for standard genome sequencing and annotation.</title>
        <authorList>
            <consortium name="The Broad Institute Genomics Platform"/>
            <consortium name="The Broad Institute Genome Sequencing Center for Infectious Disease"/>
            <person name="Wu L."/>
            <person name="Ma J."/>
        </authorList>
    </citation>
    <scope>NUCLEOTIDE SEQUENCE [LARGE SCALE GENOMIC DNA]</scope>
    <source>
        <strain evidence="12">IBRC 10765</strain>
    </source>
</reference>
<evidence type="ECO:0000256" key="3">
    <source>
        <dbReference type="ARBA" id="ARBA00022490"/>
    </source>
</evidence>
<dbReference type="NCBIfam" id="TIGR01087">
    <property type="entry name" value="murD"/>
    <property type="match status" value="1"/>
</dbReference>
<evidence type="ECO:0000313" key="11">
    <source>
        <dbReference type="EMBL" id="MFC3852393.1"/>
    </source>
</evidence>
<evidence type="ECO:0000256" key="7">
    <source>
        <dbReference type="HAMAP-Rule" id="MF_00639"/>
    </source>
</evidence>
<comment type="function">
    <text evidence="7 8">Cell wall formation. Catalyzes the addition of glutamate to the nucleotide precursor UDP-N-acetylmuramoyl-L-alanine (UMA).</text>
</comment>
<feature type="domain" description="Mur ligase central" evidence="10">
    <location>
        <begin position="116"/>
        <end position="287"/>
    </location>
</feature>
<organism evidence="11 12">
    <name type="scientific">Saccharospirillum mangrovi</name>
    <dbReference type="NCBI Taxonomy" id="2161747"/>
    <lineage>
        <taxon>Bacteria</taxon>
        <taxon>Pseudomonadati</taxon>
        <taxon>Pseudomonadota</taxon>
        <taxon>Gammaproteobacteria</taxon>
        <taxon>Oceanospirillales</taxon>
        <taxon>Saccharospirillaceae</taxon>
        <taxon>Saccharospirillum</taxon>
    </lineage>
</organism>
<accession>A0ABV7ZV13</accession>
<evidence type="ECO:0000256" key="5">
    <source>
        <dbReference type="ARBA" id="ARBA00022741"/>
    </source>
</evidence>
<dbReference type="GO" id="GO:0008764">
    <property type="term" value="F:UDP-N-acetylmuramoylalanine-D-glutamate ligase activity"/>
    <property type="evidence" value="ECO:0007669"/>
    <property type="project" value="UniProtKB-EC"/>
</dbReference>
<protein>
    <recommendedName>
        <fullName evidence="7 8">UDP-N-acetylmuramoylalanine--D-glutamate ligase</fullName>
        <ecNumber evidence="7 8">6.3.2.9</ecNumber>
    </recommendedName>
    <alternativeName>
        <fullName evidence="7">D-glutamic acid-adding enzyme</fullName>
    </alternativeName>
    <alternativeName>
        <fullName evidence="7">UDP-N-acetylmuramoyl-L-alanyl-D-glutamate synthetase</fullName>
    </alternativeName>
</protein>
<keyword evidence="12" id="KW-1185">Reference proteome</keyword>
<proteinExistence type="inferred from homology"/>
<keyword evidence="6 7" id="KW-0067">ATP-binding</keyword>
<evidence type="ECO:0000259" key="10">
    <source>
        <dbReference type="Pfam" id="PF08245"/>
    </source>
</evidence>
<dbReference type="Gene3D" id="3.40.50.720">
    <property type="entry name" value="NAD(P)-binding Rossmann-like Domain"/>
    <property type="match status" value="1"/>
</dbReference>
<keyword evidence="4 7" id="KW-0436">Ligase</keyword>